<evidence type="ECO:0000256" key="1">
    <source>
        <dbReference type="SAM" id="MobiDB-lite"/>
    </source>
</evidence>
<dbReference type="Proteomes" id="UP000887013">
    <property type="component" value="Unassembled WGS sequence"/>
</dbReference>
<evidence type="ECO:0000313" key="3">
    <source>
        <dbReference type="Proteomes" id="UP000887013"/>
    </source>
</evidence>
<reference evidence="2" key="1">
    <citation type="submission" date="2020-08" db="EMBL/GenBank/DDBJ databases">
        <title>Multicomponent nature underlies the extraordinary mechanical properties of spider dragline silk.</title>
        <authorList>
            <person name="Kono N."/>
            <person name="Nakamura H."/>
            <person name="Mori M."/>
            <person name="Yoshida Y."/>
            <person name="Ohtoshi R."/>
            <person name="Malay A.D."/>
            <person name="Moran D.A.P."/>
            <person name="Tomita M."/>
            <person name="Numata K."/>
            <person name="Arakawa K."/>
        </authorList>
    </citation>
    <scope>NUCLEOTIDE SEQUENCE</scope>
</reference>
<comment type="caution">
    <text evidence="2">The sequence shown here is derived from an EMBL/GenBank/DDBJ whole genome shotgun (WGS) entry which is preliminary data.</text>
</comment>
<feature type="compositionally biased region" description="Low complexity" evidence="1">
    <location>
        <begin position="9"/>
        <end position="23"/>
    </location>
</feature>
<accession>A0A8X6TJH7</accession>
<dbReference type="AlphaFoldDB" id="A0A8X6TJH7"/>
<organism evidence="2 3">
    <name type="scientific">Nephila pilipes</name>
    <name type="common">Giant wood spider</name>
    <name type="synonym">Nephila maculata</name>
    <dbReference type="NCBI Taxonomy" id="299642"/>
    <lineage>
        <taxon>Eukaryota</taxon>
        <taxon>Metazoa</taxon>
        <taxon>Ecdysozoa</taxon>
        <taxon>Arthropoda</taxon>
        <taxon>Chelicerata</taxon>
        <taxon>Arachnida</taxon>
        <taxon>Araneae</taxon>
        <taxon>Araneomorphae</taxon>
        <taxon>Entelegynae</taxon>
        <taxon>Araneoidea</taxon>
        <taxon>Nephilidae</taxon>
        <taxon>Nephila</taxon>
    </lineage>
</organism>
<keyword evidence="3" id="KW-1185">Reference proteome</keyword>
<gene>
    <name evidence="2" type="ORF">NPIL_664261</name>
</gene>
<sequence>MASETDFLSDQYMQSSQSSSRASIPETDSSNCLKRKYTEQEMKTYTDSLEHIRILIKNLERQGLQNHAIYMNHCNMIEGLNQQLQQLIDKNSSHHIYSHFLTHEGSQSQHLTYQPIP</sequence>
<dbReference type="EMBL" id="BMAW01009900">
    <property type="protein sequence ID" value="GFT16278.1"/>
    <property type="molecule type" value="Genomic_DNA"/>
</dbReference>
<evidence type="ECO:0000313" key="2">
    <source>
        <dbReference type="EMBL" id="GFT16278.1"/>
    </source>
</evidence>
<name>A0A8X6TJH7_NEPPI</name>
<protein>
    <submittedName>
        <fullName evidence="2">Uncharacterized protein</fullName>
    </submittedName>
</protein>
<feature type="region of interest" description="Disordered" evidence="1">
    <location>
        <begin position="1"/>
        <end position="35"/>
    </location>
</feature>
<proteinExistence type="predicted"/>